<comment type="caution">
    <text evidence="2">The sequence shown here is derived from an EMBL/GenBank/DDBJ whole genome shotgun (WGS) entry which is preliminary data.</text>
</comment>
<evidence type="ECO:0000256" key="1">
    <source>
        <dbReference type="ARBA" id="ARBA00009861"/>
    </source>
</evidence>
<dbReference type="AlphaFoldDB" id="A0AAV5MBL5"/>
<protein>
    <submittedName>
        <fullName evidence="2">Uncharacterized protein</fullName>
    </submittedName>
</protein>
<sequence>MGSDGRLQLKCTADGVPFVVATASCQLSSLNYLEGIDNEIARQFVSDFKCESDFGYHLLIFQVTKFSCVRFAVGMSFAHSVCVGVGAAQFCRALTELASGKSEPPIKPVWERERLVGIPTQEPFHFLVDKSSLATSPYLPTSDIVREYFNVTAHGIEKLKISMMEGSGKWCCTGKIHHNGGPRAYVWRSRFIALKLDANGNCSLHVAVGIRRLLDPPLADGYYGNAFIFAYINLQIYGLFCW</sequence>
<organism evidence="2 3">
    <name type="scientific">Rubroshorea leprosula</name>
    <dbReference type="NCBI Taxonomy" id="152421"/>
    <lineage>
        <taxon>Eukaryota</taxon>
        <taxon>Viridiplantae</taxon>
        <taxon>Streptophyta</taxon>
        <taxon>Embryophyta</taxon>
        <taxon>Tracheophyta</taxon>
        <taxon>Spermatophyta</taxon>
        <taxon>Magnoliopsida</taxon>
        <taxon>eudicotyledons</taxon>
        <taxon>Gunneridae</taxon>
        <taxon>Pentapetalae</taxon>
        <taxon>rosids</taxon>
        <taxon>malvids</taxon>
        <taxon>Malvales</taxon>
        <taxon>Dipterocarpaceae</taxon>
        <taxon>Rubroshorea</taxon>
    </lineage>
</organism>
<accession>A0AAV5MBL5</accession>
<dbReference type="PANTHER" id="PTHR31147">
    <property type="entry name" value="ACYL TRANSFERASE 4"/>
    <property type="match status" value="1"/>
</dbReference>
<name>A0AAV5MBL5_9ROSI</name>
<dbReference type="PANTHER" id="PTHR31147:SF25">
    <property type="entry name" value="HXXXD-TYPE ACYL-TRANSFERASE FAMILY PROTEIN"/>
    <property type="match status" value="1"/>
</dbReference>
<evidence type="ECO:0000313" key="2">
    <source>
        <dbReference type="EMBL" id="GKV47119.1"/>
    </source>
</evidence>
<dbReference type="PROSITE" id="PS51257">
    <property type="entry name" value="PROKAR_LIPOPROTEIN"/>
    <property type="match status" value="1"/>
</dbReference>
<dbReference type="Pfam" id="PF02458">
    <property type="entry name" value="Transferase"/>
    <property type="match status" value="1"/>
</dbReference>
<dbReference type="Gene3D" id="3.30.559.10">
    <property type="entry name" value="Chloramphenicol acetyltransferase-like domain"/>
    <property type="match status" value="2"/>
</dbReference>
<evidence type="ECO:0000313" key="3">
    <source>
        <dbReference type="Proteomes" id="UP001054252"/>
    </source>
</evidence>
<dbReference type="InterPro" id="IPR023213">
    <property type="entry name" value="CAT-like_dom_sf"/>
</dbReference>
<gene>
    <name evidence="2" type="ORF">SLEP1_g54043</name>
</gene>
<dbReference type="Proteomes" id="UP001054252">
    <property type="component" value="Unassembled WGS sequence"/>
</dbReference>
<reference evidence="2 3" key="1">
    <citation type="journal article" date="2021" name="Commun. Biol.">
        <title>The genome of Shorea leprosula (Dipterocarpaceae) highlights the ecological relevance of drought in aseasonal tropical rainforests.</title>
        <authorList>
            <person name="Ng K.K.S."/>
            <person name="Kobayashi M.J."/>
            <person name="Fawcett J.A."/>
            <person name="Hatakeyama M."/>
            <person name="Paape T."/>
            <person name="Ng C.H."/>
            <person name="Ang C.C."/>
            <person name="Tnah L.H."/>
            <person name="Lee C.T."/>
            <person name="Nishiyama T."/>
            <person name="Sese J."/>
            <person name="O'Brien M.J."/>
            <person name="Copetti D."/>
            <person name="Mohd Noor M.I."/>
            <person name="Ong R.C."/>
            <person name="Putra M."/>
            <person name="Sireger I.Z."/>
            <person name="Indrioko S."/>
            <person name="Kosugi Y."/>
            <person name="Izuno A."/>
            <person name="Isagi Y."/>
            <person name="Lee S.L."/>
            <person name="Shimizu K.K."/>
        </authorList>
    </citation>
    <scope>NUCLEOTIDE SEQUENCE [LARGE SCALE GENOMIC DNA]</scope>
    <source>
        <strain evidence="2">214</strain>
    </source>
</reference>
<dbReference type="InterPro" id="IPR050898">
    <property type="entry name" value="Plant_acyltransferase"/>
</dbReference>
<keyword evidence="3" id="KW-1185">Reference proteome</keyword>
<dbReference type="EMBL" id="BPVZ01000221">
    <property type="protein sequence ID" value="GKV47119.1"/>
    <property type="molecule type" value="Genomic_DNA"/>
</dbReference>
<proteinExistence type="inferred from homology"/>
<comment type="similarity">
    <text evidence="1">Belongs to the plant acyltransferase family.</text>
</comment>